<dbReference type="GO" id="GO:0043488">
    <property type="term" value="P:regulation of mRNA stability"/>
    <property type="evidence" value="ECO:0007669"/>
    <property type="project" value="Ensembl"/>
</dbReference>
<dbReference type="GO" id="GO:0016607">
    <property type="term" value="C:nuclear speck"/>
    <property type="evidence" value="ECO:0007669"/>
    <property type="project" value="Ensembl"/>
</dbReference>
<dbReference type="EC" id="3.1.11.2" evidence="4"/>
<dbReference type="GO" id="GO:0005730">
    <property type="term" value="C:nucleolus"/>
    <property type="evidence" value="ECO:0007669"/>
    <property type="project" value="Ensembl"/>
</dbReference>
<evidence type="ECO:0000256" key="1">
    <source>
        <dbReference type="ARBA" id="ARBA00000493"/>
    </source>
</evidence>
<dbReference type="InterPro" id="IPR020847">
    <property type="entry name" value="AP_endonuclease_F1_BS"/>
</dbReference>
<dbReference type="InterPro" id="IPR036691">
    <property type="entry name" value="Endo/exonu/phosph_ase_sf"/>
</dbReference>
<accession>A0A8C9MT12</accession>
<sequence>MPKRGKKKEENGSGDEAGEPRPAKAAKASPAPLYEDPPTREATPDGRRWTLKVTTWNVDGLRAWLRKGGAQWVQEEAPDVLCLQETKCAVSAVPAELRALPGLPHQFWSSAKDRPGYSDCLKTAPKPTRNCPEIIDLCHPRANRASAGFTPQERQGFSRLLEAGFVDSFRHLYPEARGAFTFWTYRGAAQGSDHCPVTALLAV</sequence>
<dbReference type="GO" id="GO:0046872">
    <property type="term" value="F:metal ion binding"/>
    <property type="evidence" value="ECO:0007669"/>
    <property type="project" value="UniProtKB-KW"/>
</dbReference>
<organism evidence="15 16">
    <name type="scientific">Serinus canaria</name>
    <name type="common">Island canary</name>
    <name type="synonym">Fringilla canaria</name>
    <dbReference type="NCBI Taxonomy" id="9135"/>
    <lineage>
        <taxon>Eukaryota</taxon>
        <taxon>Metazoa</taxon>
        <taxon>Chordata</taxon>
        <taxon>Craniata</taxon>
        <taxon>Vertebrata</taxon>
        <taxon>Euteleostomi</taxon>
        <taxon>Archelosauria</taxon>
        <taxon>Archosauria</taxon>
        <taxon>Dinosauria</taxon>
        <taxon>Saurischia</taxon>
        <taxon>Theropoda</taxon>
        <taxon>Coelurosauria</taxon>
        <taxon>Aves</taxon>
        <taxon>Neognathae</taxon>
        <taxon>Neoaves</taxon>
        <taxon>Telluraves</taxon>
        <taxon>Australaves</taxon>
        <taxon>Passeriformes</taxon>
        <taxon>Passeroidea</taxon>
        <taxon>Fringillidae</taxon>
        <taxon>Carduelinae</taxon>
        <taxon>Serinus</taxon>
    </lineage>
</organism>
<evidence type="ECO:0000256" key="6">
    <source>
        <dbReference type="ARBA" id="ARBA00022763"/>
    </source>
</evidence>
<dbReference type="Proteomes" id="UP000694409">
    <property type="component" value="Unassembled WGS sequence"/>
</dbReference>
<dbReference type="GO" id="GO:0044029">
    <property type="term" value="P:positive regulation of gene expression via chromosomal CpG island demethylation"/>
    <property type="evidence" value="ECO:0007669"/>
    <property type="project" value="Ensembl"/>
</dbReference>
<comment type="catalytic activity">
    <reaction evidence="1">
        <text>Exonucleolytic cleavage in the 3'- to 5'-direction to yield nucleoside 5'-phosphates.</text>
        <dbReference type="EC" id="3.1.11.2"/>
    </reaction>
</comment>
<dbReference type="OMA" id="HEEIDLC"/>
<proteinExistence type="inferred from homology"/>
<dbReference type="GO" id="GO:0048471">
    <property type="term" value="C:perinuclear region of cytoplasm"/>
    <property type="evidence" value="ECO:0007669"/>
    <property type="project" value="Ensembl"/>
</dbReference>
<evidence type="ECO:0000256" key="9">
    <source>
        <dbReference type="ARBA" id="ARBA00023204"/>
    </source>
</evidence>
<feature type="compositionally biased region" description="Low complexity" evidence="13">
    <location>
        <begin position="23"/>
        <end position="32"/>
    </location>
</feature>
<evidence type="ECO:0000256" key="11">
    <source>
        <dbReference type="ARBA" id="ARBA00032218"/>
    </source>
</evidence>
<dbReference type="GO" id="GO:0008311">
    <property type="term" value="F:double-stranded DNA 3'-5' DNA exonuclease activity"/>
    <property type="evidence" value="ECO:0007669"/>
    <property type="project" value="UniProtKB-EC"/>
</dbReference>
<dbReference type="GO" id="GO:0005813">
    <property type="term" value="C:centrosome"/>
    <property type="evidence" value="ECO:0007669"/>
    <property type="project" value="Ensembl"/>
</dbReference>
<feature type="binding site" evidence="12">
    <location>
        <position position="57"/>
    </location>
    <ligand>
        <name>Mg(2+)</name>
        <dbReference type="ChEBI" id="CHEBI:18420"/>
        <label>1</label>
    </ligand>
</feature>
<keyword evidence="8 12" id="KW-0460">Magnesium</keyword>
<feature type="compositionally biased region" description="Basic and acidic residues" evidence="13">
    <location>
        <begin position="37"/>
        <end position="48"/>
    </location>
</feature>
<dbReference type="GO" id="GO:0140431">
    <property type="term" value="F:DNA-(abasic site) binding"/>
    <property type="evidence" value="ECO:0007669"/>
    <property type="project" value="Ensembl"/>
</dbReference>
<dbReference type="GO" id="GO:0042981">
    <property type="term" value="P:regulation of apoptotic process"/>
    <property type="evidence" value="ECO:0007669"/>
    <property type="project" value="Ensembl"/>
</dbReference>
<dbReference type="PROSITE" id="PS00726">
    <property type="entry name" value="AP_NUCLEASE_F1_1"/>
    <property type="match status" value="1"/>
</dbReference>
<dbReference type="PANTHER" id="PTHR22748">
    <property type="entry name" value="AP ENDONUCLEASE"/>
    <property type="match status" value="1"/>
</dbReference>
<evidence type="ECO:0000256" key="10">
    <source>
        <dbReference type="ARBA" id="ARBA00030063"/>
    </source>
</evidence>
<dbReference type="InterPro" id="IPR004808">
    <property type="entry name" value="AP_endonuc_1"/>
</dbReference>
<evidence type="ECO:0000256" key="3">
    <source>
        <dbReference type="ARBA" id="ARBA00007092"/>
    </source>
</evidence>
<feature type="region of interest" description="Disordered" evidence="13">
    <location>
        <begin position="1"/>
        <end position="48"/>
    </location>
</feature>
<dbReference type="GO" id="GO:0031490">
    <property type="term" value="F:chromatin DNA binding"/>
    <property type="evidence" value="ECO:0007669"/>
    <property type="project" value="Ensembl"/>
</dbReference>
<keyword evidence="6" id="KW-0227">DNA damage</keyword>
<dbReference type="GO" id="GO:0006308">
    <property type="term" value="P:DNA catabolic process"/>
    <property type="evidence" value="ECO:0007669"/>
    <property type="project" value="Ensembl"/>
</dbReference>
<evidence type="ECO:0000256" key="7">
    <source>
        <dbReference type="ARBA" id="ARBA00022801"/>
    </source>
</evidence>
<dbReference type="AlphaFoldDB" id="A0A8C9MT12"/>
<dbReference type="GO" id="GO:0052720">
    <property type="term" value="F:class II DNA-(apurinic or apyrimidinic site) endonuclease activity"/>
    <property type="evidence" value="ECO:0007669"/>
    <property type="project" value="Ensembl"/>
</dbReference>
<evidence type="ECO:0000256" key="4">
    <source>
        <dbReference type="ARBA" id="ARBA00012115"/>
    </source>
</evidence>
<comment type="similarity">
    <text evidence="3">Belongs to the DNA repair enzymes AP/ExoA family.</text>
</comment>
<dbReference type="Ensembl" id="ENSSCAT00000009210.1">
    <property type="protein sequence ID" value="ENSSCAP00000008155.1"/>
    <property type="gene ID" value="ENSSCAG00000006243.1"/>
</dbReference>
<dbReference type="GO" id="GO:0016491">
    <property type="term" value="F:oxidoreductase activity"/>
    <property type="evidence" value="ECO:0007669"/>
    <property type="project" value="Ensembl"/>
</dbReference>
<dbReference type="GO" id="GO:0045944">
    <property type="term" value="P:positive regulation of transcription by RNA polymerase II"/>
    <property type="evidence" value="ECO:0007669"/>
    <property type="project" value="Ensembl"/>
</dbReference>
<name>A0A8C9MT12_SERCA</name>
<dbReference type="GO" id="GO:0033892">
    <property type="term" value="F:deoxyribonuclease (pyrimidine dimer) activity"/>
    <property type="evidence" value="ECO:0007669"/>
    <property type="project" value="Ensembl"/>
</dbReference>
<keyword evidence="12" id="KW-0464">Manganese</keyword>
<keyword evidence="9" id="KW-0234">DNA repair</keyword>
<comment type="cofactor">
    <cofactor evidence="12">
        <name>Mg(2+)</name>
        <dbReference type="ChEBI" id="CHEBI:18420"/>
    </cofactor>
    <cofactor evidence="12">
        <name>Mn(2+)</name>
        <dbReference type="ChEBI" id="CHEBI:29035"/>
    </cofactor>
    <text evidence="12">Probably binds two magnesium or manganese ions per subunit.</text>
</comment>
<evidence type="ECO:0000313" key="16">
    <source>
        <dbReference type="Proteomes" id="UP000694409"/>
    </source>
</evidence>
<protein>
    <recommendedName>
        <fullName evidence="4">exodeoxyribonuclease III</fullName>
        <ecNumber evidence="4">3.1.11.2</ecNumber>
    </recommendedName>
    <alternativeName>
        <fullName evidence="11">APEX nuclease</fullName>
    </alternativeName>
    <alternativeName>
        <fullName evidence="10">Apurinic-apyrimidinic endonuclease 1</fullName>
    </alternativeName>
</protein>
<dbReference type="InterPro" id="IPR020848">
    <property type="entry name" value="AP_endonuclease_F1_CS"/>
</dbReference>
<dbReference type="GO" id="GO:0003713">
    <property type="term" value="F:transcription coactivator activity"/>
    <property type="evidence" value="ECO:0007669"/>
    <property type="project" value="Ensembl"/>
</dbReference>
<keyword evidence="5 12" id="KW-0479">Metal-binding</keyword>
<comment type="cofactor">
    <cofactor evidence="2">
        <name>Mn(2+)</name>
        <dbReference type="ChEBI" id="CHEBI:29035"/>
    </cofactor>
</comment>
<feature type="domain" description="Endonuclease/exonuclease/phosphatase" evidence="14">
    <location>
        <begin position="55"/>
        <end position="107"/>
    </location>
</feature>
<dbReference type="InterPro" id="IPR005135">
    <property type="entry name" value="Endo/exonuclease/phosphatase"/>
</dbReference>
<keyword evidence="16" id="KW-1185">Reference proteome</keyword>
<reference evidence="15" key="1">
    <citation type="submission" date="2025-08" db="UniProtKB">
        <authorList>
            <consortium name="Ensembl"/>
        </authorList>
    </citation>
    <scope>IDENTIFICATION</scope>
</reference>
<gene>
    <name evidence="15" type="primary">APEX1</name>
</gene>
<evidence type="ECO:0000256" key="5">
    <source>
        <dbReference type="ARBA" id="ARBA00022723"/>
    </source>
</evidence>
<dbReference type="PANTHER" id="PTHR22748:SF6">
    <property type="entry name" value="DNA-(APURINIC OR APYRIMIDINIC SITE) ENDONUCLEASE"/>
    <property type="match status" value="1"/>
</dbReference>
<dbReference type="GO" id="GO:0003691">
    <property type="term" value="F:double-stranded telomeric DNA binding"/>
    <property type="evidence" value="ECO:0007669"/>
    <property type="project" value="Ensembl"/>
</dbReference>
<dbReference type="GeneTree" id="ENSGT00530000063540"/>
<dbReference type="GO" id="GO:0097698">
    <property type="term" value="P:telomere maintenance via base-excision repair"/>
    <property type="evidence" value="ECO:0007669"/>
    <property type="project" value="Ensembl"/>
</dbReference>
<reference evidence="15" key="2">
    <citation type="submission" date="2025-09" db="UniProtKB">
        <authorList>
            <consortium name="Ensembl"/>
        </authorList>
    </citation>
    <scope>IDENTIFICATION</scope>
</reference>
<evidence type="ECO:0000256" key="8">
    <source>
        <dbReference type="ARBA" id="ARBA00022842"/>
    </source>
</evidence>
<dbReference type="Pfam" id="PF03372">
    <property type="entry name" value="Exo_endo_phos"/>
    <property type="match status" value="1"/>
</dbReference>
<dbReference type="SUPFAM" id="SSF56219">
    <property type="entry name" value="DNase I-like"/>
    <property type="match status" value="1"/>
</dbReference>
<evidence type="ECO:0000313" key="15">
    <source>
        <dbReference type="Ensembl" id="ENSSCAP00000008155.1"/>
    </source>
</evidence>
<dbReference type="PROSITE" id="PS00727">
    <property type="entry name" value="AP_NUCLEASE_F1_2"/>
    <property type="match status" value="1"/>
</dbReference>
<evidence type="ECO:0000259" key="14">
    <source>
        <dbReference type="Pfam" id="PF03372"/>
    </source>
</evidence>
<dbReference type="GO" id="GO:0090580">
    <property type="term" value="F:phosphodiesterase activity, acting on 3'-phosphoglycolate-terminated DNA strands"/>
    <property type="evidence" value="ECO:0007669"/>
    <property type="project" value="Ensembl"/>
</dbReference>
<evidence type="ECO:0000256" key="2">
    <source>
        <dbReference type="ARBA" id="ARBA00001936"/>
    </source>
</evidence>
<dbReference type="Gene3D" id="3.60.10.10">
    <property type="entry name" value="Endonuclease/exonuclease/phosphatase"/>
    <property type="match status" value="2"/>
</dbReference>
<dbReference type="GO" id="GO:0005739">
    <property type="term" value="C:mitochondrion"/>
    <property type="evidence" value="ECO:0007669"/>
    <property type="project" value="Ensembl"/>
</dbReference>
<keyword evidence="7" id="KW-0378">Hydrolase</keyword>
<evidence type="ECO:0000256" key="13">
    <source>
        <dbReference type="SAM" id="MobiDB-lite"/>
    </source>
</evidence>
<evidence type="ECO:0000256" key="12">
    <source>
        <dbReference type="PIRSR" id="PIRSR604808-2"/>
    </source>
</evidence>
<feature type="binding site" evidence="12">
    <location>
        <position position="85"/>
    </location>
    <ligand>
        <name>Mg(2+)</name>
        <dbReference type="ChEBI" id="CHEBI:18420"/>
        <label>1</label>
    </ligand>
</feature>